<protein>
    <submittedName>
        <fullName evidence="2">Uncharacterized protein</fullName>
    </submittedName>
</protein>
<accession>A0A9X3RCQ1</accession>
<gene>
    <name evidence="2" type="ORF">M9R61_19675</name>
</gene>
<organism evidence="2 3">
    <name type="scientific">Psychrobacillus psychrodurans</name>
    <dbReference type="NCBI Taxonomy" id="126157"/>
    <lineage>
        <taxon>Bacteria</taxon>
        <taxon>Bacillati</taxon>
        <taxon>Bacillota</taxon>
        <taxon>Bacilli</taxon>
        <taxon>Bacillales</taxon>
        <taxon>Bacillaceae</taxon>
        <taxon>Psychrobacillus</taxon>
    </lineage>
</organism>
<feature type="compositionally biased region" description="Basic and acidic residues" evidence="1">
    <location>
        <begin position="56"/>
        <end position="76"/>
    </location>
</feature>
<comment type="caution">
    <text evidence="2">The sequence shown here is derived from an EMBL/GenBank/DDBJ whole genome shotgun (WGS) entry which is preliminary data.</text>
</comment>
<reference evidence="2" key="1">
    <citation type="submission" date="2022-05" db="EMBL/GenBank/DDBJ databases">
        <authorList>
            <person name="Colautti A."/>
            <person name="Iacumin L."/>
        </authorList>
    </citation>
    <scope>NUCLEOTIDE SEQUENCE</scope>
    <source>
        <strain evidence="2">DSM 30747</strain>
    </source>
</reference>
<dbReference type="AlphaFoldDB" id="A0A9X3RCQ1"/>
<dbReference type="EMBL" id="JAMKBI010000027">
    <property type="protein sequence ID" value="MCZ8535517.1"/>
    <property type="molecule type" value="Genomic_DNA"/>
</dbReference>
<sequence length="76" mass="8890">MPRRSDNQHVNPSPHFDGEKEHILNDPTATTDAKIGIQLNAKEEFAQERNPFNYLPKRDKEMEPFEKLTRGKKVEE</sequence>
<evidence type="ECO:0000313" key="2">
    <source>
        <dbReference type="EMBL" id="MCZ8535517.1"/>
    </source>
</evidence>
<name>A0A9X3RCQ1_9BACI</name>
<dbReference type="RefSeq" id="WP_269923474.1">
    <property type="nucleotide sequence ID" value="NZ_JAMKBI010000027.1"/>
</dbReference>
<evidence type="ECO:0000256" key="1">
    <source>
        <dbReference type="SAM" id="MobiDB-lite"/>
    </source>
</evidence>
<feature type="region of interest" description="Disordered" evidence="1">
    <location>
        <begin position="1"/>
        <end position="28"/>
    </location>
</feature>
<dbReference type="Proteomes" id="UP001152172">
    <property type="component" value="Unassembled WGS sequence"/>
</dbReference>
<feature type="region of interest" description="Disordered" evidence="1">
    <location>
        <begin position="54"/>
        <end position="76"/>
    </location>
</feature>
<keyword evidence="3" id="KW-1185">Reference proteome</keyword>
<evidence type="ECO:0000313" key="3">
    <source>
        <dbReference type="Proteomes" id="UP001152172"/>
    </source>
</evidence>
<proteinExistence type="predicted"/>